<dbReference type="AlphaFoldDB" id="A0A4Y2DX05"/>
<dbReference type="Proteomes" id="UP000499080">
    <property type="component" value="Unassembled WGS sequence"/>
</dbReference>
<comment type="caution">
    <text evidence="1">The sequence shown here is derived from an EMBL/GenBank/DDBJ whole genome shotgun (WGS) entry which is preliminary data.</text>
</comment>
<gene>
    <name evidence="1" type="ORF">AVEN_81110_1</name>
</gene>
<dbReference type="EMBL" id="BGPR01000437">
    <property type="protein sequence ID" value="GBM20135.1"/>
    <property type="molecule type" value="Genomic_DNA"/>
</dbReference>
<accession>A0A4Y2DX05</accession>
<sequence length="79" mass="8884">MKEKLHVFCPIGQEKEWVFERAHLAFPVRGSLAMLDFGSHILQSFGSSELSGLPVLKIQKPSKGCMTVSEVVEIYVHRV</sequence>
<evidence type="ECO:0000313" key="2">
    <source>
        <dbReference type="Proteomes" id="UP000499080"/>
    </source>
</evidence>
<organism evidence="1 2">
    <name type="scientific">Araneus ventricosus</name>
    <name type="common">Orbweaver spider</name>
    <name type="synonym">Epeira ventricosa</name>
    <dbReference type="NCBI Taxonomy" id="182803"/>
    <lineage>
        <taxon>Eukaryota</taxon>
        <taxon>Metazoa</taxon>
        <taxon>Ecdysozoa</taxon>
        <taxon>Arthropoda</taxon>
        <taxon>Chelicerata</taxon>
        <taxon>Arachnida</taxon>
        <taxon>Araneae</taxon>
        <taxon>Araneomorphae</taxon>
        <taxon>Entelegynae</taxon>
        <taxon>Araneoidea</taxon>
        <taxon>Araneidae</taxon>
        <taxon>Araneus</taxon>
    </lineage>
</organism>
<protein>
    <submittedName>
        <fullName evidence="1">Uncharacterized protein</fullName>
    </submittedName>
</protein>
<evidence type="ECO:0000313" key="1">
    <source>
        <dbReference type="EMBL" id="GBM20135.1"/>
    </source>
</evidence>
<proteinExistence type="predicted"/>
<name>A0A4Y2DX05_ARAVE</name>
<reference evidence="1 2" key="1">
    <citation type="journal article" date="2019" name="Sci. Rep.">
        <title>Orb-weaving spider Araneus ventricosus genome elucidates the spidroin gene catalogue.</title>
        <authorList>
            <person name="Kono N."/>
            <person name="Nakamura H."/>
            <person name="Ohtoshi R."/>
            <person name="Moran D.A.P."/>
            <person name="Shinohara A."/>
            <person name="Yoshida Y."/>
            <person name="Fujiwara M."/>
            <person name="Mori M."/>
            <person name="Tomita M."/>
            <person name="Arakawa K."/>
        </authorList>
    </citation>
    <scope>NUCLEOTIDE SEQUENCE [LARGE SCALE GENOMIC DNA]</scope>
</reference>
<keyword evidence="2" id="KW-1185">Reference proteome</keyword>